<gene>
    <name evidence="5" type="primary">traA</name>
    <name evidence="5" type="ORF">CCGE525_25325</name>
</gene>
<dbReference type="CDD" id="cd18809">
    <property type="entry name" value="SF1_C_RecD"/>
    <property type="match status" value="1"/>
</dbReference>
<comment type="similarity">
    <text evidence="1">Belongs to the MobA/MobL family.</text>
</comment>
<evidence type="ECO:0000259" key="4">
    <source>
        <dbReference type="Pfam" id="PF17841"/>
    </source>
</evidence>
<geneLocation type="plasmid" evidence="6">
    <name>prccge525c</name>
</geneLocation>
<name>A0A387FUU2_9HYPH</name>
<keyword evidence="5" id="KW-0614">Plasmid</keyword>
<dbReference type="InterPro" id="IPR005053">
    <property type="entry name" value="MobA_MobL"/>
</dbReference>
<dbReference type="InterPro" id="IPR014136">
    <property type="entry name" value="TraA_Ti"/>
</dbReference>
<dbReference type="NCBIfam" id="TIGR02768">
    <property type="entry name" value="TraA_Ti"/>
    <property type="match status" value="1"/>
</dbReference>
<keyword evidence="6" id="KW-1185">Reference proteome</keyword>
<dbReference type="Pfam" id="PF13604">
    <property type="entry name" value="AAA_30"/>
    <property type="match status" value="1"/>
</dbReference>
<keyword evidence="2" id="KW-0184">Conjugation</keyword>
<dbReference type="Pfam" id="PF03389">
    <property type="entry name" value="MobA_MobL"/>
    <property type="match status" value="1"/>
</dbReference>
<organism evidence="5 6">
    <name type="scientific">Rhizobium jaguaris</name>
    <dbReference type="NCBI Taxonomy" id="1312183"/>
    <lineage>
        <taxon>Bacteria</taxon>
        <taxon>Pseudomonadati</taxon>
        <taxon>Pseudomonadota</taxon>
        <taxon>Alphaproteobacteria</taxon>
        <taxon>Hyphomicrobiales</taxon>
        <taxon>Rhizobiaceae</taxon>
        <taxon>Rhizobium/Agrobacterium group</taxon>
        <taxon>Rhizobium</taxon>
    </lineage>
</organism>
<dbReference type="Proteomes" id="UP000282195">
    <property type="component" value="Plasmid pRCCGE525c"/>
</dbReference>
<dbReference type="InterPro" id="IPR027417">
    <property type="entry name" value="P-loop_NTPase"/>
</dbReference>
<dbReference type="InterPro" id="IPR041533">
    <property type="entry name" value="Bep_BID"/>
</dbReference>
<dbReference type="Gene3D" id="2.30.30.940">
    <property type="match status" value="1"/>
</dbReference>
<dbReference type="CDD" id="cd17933">
    <property type="entry name" value="DEXSc_RecD-like"/>
    <property type="match status" value="1"/>
</dbReference>
<dbReference type="OrthoDB" id="1826980at2"/>
<evidence type="ECO:0000256" key="1">
    <source>
        <dbReference type="ARBA" id="ARBA00010873"/>
    </source>
</evidence>
<feature type="domain" description="Bartonella effector protein BID" evidence="4">
    <location>
        <begin position="1310"/>
        <end position="1396"/>
    </location>
</feature>
<evidence type="ECO:0000259" key="3">
    <source>
        <dbReference type="Pfam" id="PF03389"/>
    </source>
</evidence>
<accession>A0A387FUU2</accession>
<dbReference type="Pfam" id="PF17841">
    <property type="entry name" value="Bep_C_terminal"/>
    <property type="match status" value="2"/>
</dbReference>
<protein>
    <submittedName>
        <fullName evidence="5">Ti-type conjugative transfer relaxase TraA</fullName>
    </submittedName>
</protein>
<dbReference type="SUPFAM" id="SSF52540">
    <property type="entry name" value="P-loop containing nucleoside triphosphate hydrolases"/>
    <property type="match status" value="2"/>
</dbReference>
<feature type="domain" description="Bartonella effector protein BID" evidence="4">
    <location>
        <begin position="1056"/>
        <end position="1126"/>
    </location>
</feature>
<dbReference type="Gene3D" id="3.30.930.30">
    <property type="match status" value="1"/>
</dbReference>
<dbReference type="Gene3D" id="3.40.50.300">
    <property type="entry name" value="P-loop containing nucleotide triphosphate hydrolases"/>
    <property type="match status" value="2"/>
</dbReference>
<reference evidence="5 6" key="1">
    <citation type="submission" date="2018-10" db="EMBL/GenBank/DDBJ databases">
        <title>Rhizobium etli, R. leguminosarum and a new Rhizobium genospecies from Phaseolus dumosus.</title>
        <authorList>
            <person name="Ramirez-Puebla S.T."/>
            <person name="Rogel-Hernandez M.A."/>
            <person name="Guerrero G."/>
            <person name="Ormeno-Orrillo E."/>
            <person name="Martinez-Romero J.C."/>
            <person name="Negrete-Yankelevich S."/>
            <person name="Martinez-Romero E."/>
        </authorList>
    </citation>
    <scope>NUCLEOTIDE SEQUENCE [LARGE SCALE GENOMIC DNA]</scope>
    <source>
        <strain evidence="5 6">CCGE525</strain>
        <plasmid evidence="6">prccge525c</plasmid>
    </source>
</reference>
<feature type="domain" description="MobA/MobL protein" evidence="3">
    <location>
        <begin position="17"/>
        <end position="248"/>
    </location>
</feature>
<sequence length="1537" mass="170609">MAIMFVRAQMIGRGAGRSVISAAAYRHRKKMVDEQIGTAFPSKGIAAELVHEELALPDQAPAWLRSAIDGRTVAGASEVLWNAVETVEQRVNAQLARELIIALPKELAPAENIALVREFVRENLTKKGMVVDWVYHDRQGNPHVHLMMTLRPLTDEGFGLKVEMVIGEDGQPLRVPRSGRATGDIVYRRWGGDRQTLNEWKIAWAQTANRHLSLAGHDIHLDGRSYAEKGLDGIAQKHLGPAKAALVKKGGKMYFAPAELARRQEIADRLLRDPQLVLEQLGNERSTFDERDIARALHRYVDDPSDFANIHAKLMISDELVLLKPQQSDPETAMAAEPAIFTTRHMLRVEYEMVRSAEILSRRGGFAVAEKRVAAAIRNLEEHDSEIVLRLDSEQIDAIRDITRDNGIAAVIGLAGTGKSTLLKAARIAWENDSRRVIGAALAGKAAEGLEDSSGILSRTLASWEAAWAAGRSKLERGDIFVIDEAGLVSSRQMARVLKVVEEAGAKIVLVGDAMQLQPIQAGAAFRAIVERIGFAELAGVRRQREDWARDASRLLARGQVEPALDLQAAHGRITETNSRDEAVGRIVIDWTKARMQCLEEADDPADRAARLRGDELLVIAHTNADVKRLNEALRAVMVEQGILREQRTIMTERGKREFAVGERIIFLENARLVEHRAQNLGPQHVKNGMLGTVMSITGRPGHTLLSVRLDSGREVVFGEDSYRNIDHGYAVTIHKSQGATVDRTFVLATGMMDRHLTYVAMTRHRDRVDLYAAKEDFVPRPEWERPARVDHAAGVSGELVAVGQAKFREGADVDPSPYAEVKTDDGKTHRLWGVSMPAALEKGGICVGDTVTLRKDGVERVTVKVPVVDGENGTRRYEERLVKRNVWTAQWVESGEARRMRIERESHRPELFKPLIERLSRSGAKTVTLDYQNEVGYQRHVDDFARRRGIDRLAEAAGEIEEALSKRWTWLAEKGEKLAELWERASIALGLAIVRERRMAYDDDRVASPPIARNKVMEDPRNLLGPMTSFPRSVAEDARRAQEASTAWKGREVILRTLIETIYRDPDRALLALNEKVLGTEPRRLAESLARSPDQLGPLRGSEHLIDGRVARDERNAAMTVVADMTALARAHAEAFRKDAAKFELLEQNRRSSMSVSVPALSEKALARLSEIEVVRMKGGEDAYKSAFAVAAEDRAIVREIKAVGEALTARFGWSAFTSKADVIAERSMIERMPENLTPEKRDELARLFEAVKRFAEEQHQIERYDRSRALATASVPENKVAPPMLPAVTEFRTPVEEEARSRALARSYHRQQRAALAETATRIWRDPADAAQTIESLVLKGISAERITTAVHNDPTAYGALRGSGKMMDRLLAPGRERKEALQAVADMDISIKALASSYVAAFEMESQTITEERRRMAIAIPGLSQSAQDELVRLIKAARLRNQALDAAVATLDPQVRGEFAAVSKALDARFGRSAIARGGNDAANLVPATQRQAFEVMRESLKVLQHAVRIDSNQKIIAERNTRTISGTRAIGS</sequence>
<evidence type="ECO:0000313" key="5">
    <source>
        <dbReference type="EMBL" id="AYG62163.1"/>
    </source>
</evidence>
<dbReference type="EMBL" id="CP032695">
    <property type="protein sequence ID" value="AYG62163.1"/>
    <property type="molecule type" value="Genomic_DNA"/>
</dbReference>
<dbReference type="RefSeq" id="WP_120707098.1">
    <property type="nucleotide sequence ID" value="NZ_CP032695.1"/>
</dbReference>
<evidence type="ECO:0000256" key="2">
    <source>
        <dbReference type="ARBA" id="ARBA00022971"/>
    </source>
</evidence>
<proteinExistence type="inferred from homology"/>
<evidence type="ECO:0000313" key="6">
    <source>
        <dbReference type="Proteomes" id="UP000282195"/>
    </source>
</evidence>
<dbReference type="KEGG" id="rjg:CCGE525_25325"/>